<keyword evidence="2" id="KW-1185">Reference proteome</keyword>
<gene>
    <name evidence="1" type="ORF">CCMSSC00406_0002202</name>
</gene>
<proteinExistence type="predicted"/>
<accession>A0ACB7J260</accession>
<reference evidence="1 2" key="1">
    <citation type="journal article" date="2021" name="Appl. Environ. Microbiol.">
        <title>Genetic linkage and physical mapping for an oyster mushroom Pleurotus cornucopiae and QTL analysis for the trait cap color.</title>
        <authorList>
            <person name="Zhang Y."/>
            <person name="Gao W."/>
            <person name="Sonnenberg A."/>
            <person name="Chen Q."/>
            <person name="Zhang J."/>
            <person name="Huang C."/>
        </authorList>
    </citation>
    <scope>NUCLEOTIDE SEQUENCE [LARGE SCALE GENOMIC DNA]</scope>
    <source>
        <strain evidence="1">CCMSSC00406</strain>
    </source>
</reference>
<sequence length="1322" mass="147398">MQSNSQTDVLVAIMGATGSGKTTFVNKVSGGNLTVGAGLRSCTSDVQLCKPFEVDGRRVILVDTPGFDDTTKSDTDILSTIASFLTASYEQGRKLAGIIYMHRISDVRMGGISSRNFRMLRHLCGDTTLKNLVIVTNRWEEVSPSLGEAREAELASQDIFFKPALDKGAKLLRHTNDVDSAMNILRYTIRNAPLPLKIQEEMVDEGKSLDDTAAGAEVHAEIKRLMKKHEKDLRALKAEMDEAVRRKDEETRQELGAEMAKLRNETNRVKLDAQAMTLKYDLERKKLEAQMQQNAEAAKKEQARLTKEYEGKLGQIEQKIREGGNTKEILELRKQILQLEEQIASRPWDEGSSGPCNEDKEVPDMMDFTSDMISVASGSHTHGAAWAHTKSRRGDEQRLVASLRFAEDASVVPPSPTLEKVSDPLGEITYNFTHSAANKYRPESNTHVEEQRAKLSARVTKRPISLEKVRYHADEELFAEDADPSTSTIFTPGSFIETRRNEVSTHGIVLGEMLSNRRWRIVMLVSSGDVWTPLRDDVMFAVADFVPNDLISRCGGNEVAGNDSELMARVKVLQRLHQVDKAVEDAYNKIQRAARSLYSRTRSSDPHAWSTVDLADAAKIISPNPDLVHTFAVHKFLMKQSLQYVADPDYRVARTFHVRPQAHVDIINAVTAMTRQGDGPSNPLVEFVAKARELIARHQQIRQSTRDESPSIVPTKVKWTPVDRQILTFLLHSLRPKRSTQIDPYHVGTFAILKRLHTNIQEIHESVVHQTLVDLGVIAPWQDAASLVGKVDQPPKKQKLLEIQEKAIIDKAFSSPSLRQTASVPVPLGPEDFHLQDPLHSIRHDFGDLPVFVIDDVTAEELDDGISVESIPSEPGSHWVHVHIADPASLLPVKHVFSEAAKKLGSSLYMINAPQSMLPRALMSHGLSLGSALQRGEPQRVLSFSGKIDADGDIVDYKVRAGIVNNVKIVDYDSVNAALSLPTTQRQTPFERQGTSLPRPHRSLAAGDATQLMLCNDVVRRLVTRRRREASFIVSTMGSEICLRQHGAPETPIHLKHVAVFRGFPDLRYTVFDPASEDTGSRQMVAEMMKVACRVASRFSQDRGLPLLRRIAPPATLPNPSDLQDFLKLRTPNGHVPFVEVLKKGVVLGNASYSVEPLGHWGIGVPDGEGYCRVTSPLRRYSDLVAHWQIHSALLATSPTFSTDWLKDYGDALVWHDRARKKQQQLHDDFWKYLYIRHQIESQSPEARAVLDNLTGEVISNGALNTMSMHFQCQVAIPKLGISAGLRNMEEDKVPKIGSIVPIRVEEIKLGSRPQLDFGLIS</sequence>
<dbReference type="EMBL" id="WQMT02000003">
    <property type="protein sequence ID" value="KAG9224647.1"/>
    <property type="molecule type" value="Genomic_DNA"/>
</dbReference>
<protein>
    <submittedName>
        <fullName evidence="1">Uncharacterized protein</fullName>
    </submittedName>
</protein>
<name>A0ACB7J260_PLECO</name>
<evidence type="ECO:0000313" key="1">
    <source>
        <dbReference type="EMBL" id="KAG9224647.1"/>
    </source>
</evidence>
<comment type="caution">
    <text evidence="1">The sequence shown here is derived from an EMBL/GenBank/DDBJ whole genome shotgun (WGS) entry which is preliminary data.</text>
</comment>
<evidence type="ECO:0000313" key="2">
    <source>
        <dbReference type="Proteomes" id="UP000824881"/>
    </source>
</evidence>
<organism evidence="1 2">
    <name type="scientific">Pleurotus cornucopiae</name>
    <name type="common">Cornucopia mushroom</name>
    <dbReference type="NCBI Taxonomy" id="5321"/>
    <lineage>
        <taxon>Eukaryota</taxon>
        <taxon>Fungi</taxon>
        <taxon>Dikarya</taxon>
        <taxon>Basidiomycota</taxon>
        <taxon>Agaricomycotina</taxon>
        <taxon>Agaricomycetes</taxon>
        <taxon>Agaricomycetidae</taxon>
        <taxon>Agaricales</taxon>
        <taxon>Pleurotineae</taxon>
        <taxon>Pleurotaceae</taxon>
        <taxon>Pleurotus</taxon>
    </lineage>
</organism>
<dbReference type="Proteomes" id="UP000824881">
    <property type="component" value="Unassembled WGS sequence"/>
</dbReference>